<organism evidence="2 3">
    <name type="scientific">Laccaria amethystina LaAM-08-1</name>
    <dbReference type="NCBI Taxonomy" id="1095629"/>
    <lineage>
        <taxon>Eukaryota</taxon>
        <taxon>Fungi</taxon>
        <taxon>Dikarya</taxon>
        <taxon>Basidiomycota</taxon>
        <taxon>Agaricomycotina</taxon>
        <taxon>Agaricomycetes</taxon>
        <taxon>Agaricomycetidae</taxon>
        <taxon>Agaricales</taxon>
        <taxon>Agaricineae</taxon>
        <taxon>Hydnangiaceae</taxon>
        <taxon>Laccaria</taxon>
    </lineage>
</organism>
<protein>
    <submittedName>
        <fullName evidence="2">Uncharacterized protein</fullName>
    </submittedName>
</protein>
<keyword evidence="3" id="KW-1185">Reference proteome</keyword>
<dbReference type="Proteomes" id="UP000054477">
    <property type="component" value="Unassembled WGS sequence"/>
</dbReference>
<reference evidence="3" key="2">
    <citation type="submission" date="2015-01" db="EMBL/GenBank/DDBJ databases">
        <title>Evolutionary Origins and Diversification of the Mycorrhizal Mutualists.</title>
        <authorList>
            <consortium name="DOE Joint Genome Institute"/>
            <consortium name="Mycorrhizal Genomics Consortium"/>
            <person name="Kohler A."/>
            <person name="Kuo A."/>
            <person name="Nagy L.G."/>
            <person name="Floudas D."/>
            <person name="Copeland A."/>
            <person name="Barry K.W."/>
            <person name="Cichocki N."/>
            <person name="Veneault-Fourrey C."/>
            <person name="LaButti K."/>
            <person name="Lindquist E.A."/>
            <person name="Lipzen A."/>
            <person name="Lundell T."/>
            <person name="Morin E."/>
            <person name="Murat C."/>
            <person name="Riley R."/>
            <person name="Ohm R."/>
            <person name="Sun H."/>
            <person name="Tunlid A."/>
            <person name="Henrissat B."/>
            <person name="Grigoriev I.V."/>
            <person name="Hibbett D.S."/>
            <person name="Martin F."/>
        </authorList>
    </citation>
    <scope>NUCLEOTIDE SEQUENCE [LARGE SCALE GENOMIC DNA]</scope>
    <source>
        <strain evidence="3">LaAM-08-1</strain>
    </source>
</reference>
<dbReference type="EMBL" id="KN838621">
    <property type="protein sequence ID" value="KIK00674.1"/>
    <property type="molecule type" value="Genomic_DNA"/>
</dbReference>
<proteinExistence type="predicted"/>
<name>A0A0C9XGE7_9AGAR</name>
<feature type="compositionally biased region" description="Low complexity" evidence="1">
    <location>
        <begin position="500"/>
        <end position="509"/>
    </location>
</feature>
<dbReference type="Gene3D" id="1.25.40.10">
    <property type="entry name" value="Tetratricopeptide repeat domain"/>
    <property type="match status" value="2"/>
</dbReference>
<dbReference type="STRING" id="1095629.A0A0C9XGE7"/>
<gene>
    <name evidence="2" type="ORF">K443DRAFT_99905</name>
</gene>
<sequence length="526" mass="59128">MWFILRFIRDLCCCCTKDRSDALFSAGVEAWKKYEETRESQYLAEAVRYHHEALDIRVPDHPRRPESLLHTAMALWAQCQGAVTKESSSTVIAYYNEALRLLLDKPGRRATVYTNLGMVYFTLFRLGKEDSEAFPATGSNIGKAIDNYRSALQLRPAKNDPDRPIALINLSIVLVQKHSKDDLMDAIINLREAVELCTTKPTRRPLLLLALNSLGQAYDSHYQYSEDISDVVGKVDVLRSILNLTDEGEGRLVPLVNLTNALWRLREIEHNQSNNLDEAVLRGREALELSDGSDSIIRVKAVITLADVLSARYIQTSPKNVTDLDQAIQYYRDAIDPDPEDGPDYILRSSLASAIYIRCQDFEEAEGATLEDAISYNQEALHTCPKDDPLYLKIQNNLGSIYLTQFNKSGAEGGLVKGIQAYEDVVFRCPDDNGDFTYYQETLKDAKRTLHDAKRTLHGAKRTLHGAKRTLHGAKRALQDKRKGRKDKHSIRTKSKPGPSVSASFRSARSSNESCTTRLACINEIG</sequence>
<dbReference type="AlphaFoldDB" id="A0A0C9XGE7"/>
<dbReference type="InterPro" id="IPR011990">
    <property type="entry name" value="TPR-like_helical_dom_sf"/>
</dbReference>
<feature type="region of interest" description="Disordered" evidence="1">
    <location>
        <begin position="471"/>
        <end position="509"/>
    </location>
</feature>
<evidence type="ECO:0000313" key="3">
    <source>
        <dbReference type="Proteomes" id="UP000054477"/>
    </source>
</evidence>
<feature type="compositionally biased region" description="Basic residues" evidence="1">
    <location>
        <begin position="482"/>
        <end position="495"/>
    </location>
</feature>
<dbReference type="SUPFAM" id="SSF48452">
    <property type="entry name" value="TPR-like"/>
    <property type="match status" value="1"/>
</dbReference>
<dbReference type="OrthoDB" id="9991317at2759"/>
<dbReference type="HOGENOM" id="CLU_527911_0_0_1"/>
<reference evidence="2 3" key="1">
    <citation type="submission" date="2014-04" db="EMBL/GenBank/DDBJ databases">
        <authorList>
            <consortium name="DOE Joint Genome Institute"/>
            <person name="Kuo A."/>
            <person name="Kohler A."/>
            <person name="Nagy L.G."/>
            <person name="Floudas D."/>
            <person name="Copeland A."/>
            <person name="Barry K.W."/>
            <person name="Cichocki N."/>
            <person name="Veneault-Fourrey C."/>
            <person name="LaButti K."/>
            <person name="Lindquist E.A."/>
            <person name="Lipzen A."/>
            <person name="Lundell T."/>
            <person name="Morin E."/>
            <person name="Murat C."/>
            <person name="Sun H."/>
            <person name="Tunlid A."/>
            <person name="Henrissat B."/>
            <person name="Grigoriev I.V."/>
            <person name="Hibbett D.S."/>
            <person name="Martin F."/>
            <person name="Nordberg H.P."/>
            <person name="Cantor M.N."/>
            <person name="Hua S.X."/>
        </authorList>
    </citation>
    <scope>NUCLEOTIDE SEQUENCE [LARGE SCALE GENOMIC DNA]</scope>
    <source>
        <strain evidence="2 3">LaAM-08-1</strain>
    </source>
</reference>
<evidence type="ECO:0000313" key="2">
    <source>
        <dbReference type="EMBL" id="KIK00674.1"/>
    </source>
</evidence>
<accession>A0A0C9XGE7</accession>
<evidence type="ECO:0000256" key="1">
    <source>
        <dbReference type="SAM" id="MobiDB-lite"/>
    </source>
</evidence>